<reference evidence="1" key="1">
    <citation type="submission" date="2024-05" db="EMBL/GenBank/DDBJ databases">
        <title>Whole-Genome Sequence of CFS9, a Potential Fish Probiotic Isolated from the Body Surface of Silurus asotus.</title>
        <authorList>
            <person name="Kojima M."/>
            <person name="Tobioka K."/>
            <person name="Yokota K."/>
            <person name="Nakatani H."/>
            <person name="Hori K."/>
            <person name="Tamaru Y."/>
            <person name="Okazaki F."/>
        </authorList>
    </citation>
    <scope>NUCLEOTIDE SEQUENCE</scope>
    <source>
        <strain evidence="1">CFS9</strain>
    </source>
</reference>
<name>A0AAT9GZP1_9FLAO</name>
<evidence type="ECO:0000313" key="1">
    <source>
        <dbReference type="EMBL" id="BFM42705.1"/>
    </source>
</evidence>
<dbReference type="Pfam" id="PF11363">
    <property type="entry name" value="DUF3164"/>
    <property type="match status" value="1"/>
</dbReference>
<proteinExistence type="predicted"/>
<dbReference type="EMBL" id="AP031573">
    <property type="protein sequence ID" value="BFM42705.1"/>
    <property type="molecule type" value="Genomic_DNA"/>
</dbReference>
<dbReference type="InterPro" id="IPR021505">
    <property type="entry name" value="Phage_B3_Orf6"/>
</dbReference>
<protein>
    <submittedName>
        <fullName evidence="1">Uncharacterized protein</fullName>
    </submittedName>
</protein>
<sequence>MKITNEIKNINVKDPIIMETQQLDITKLSPTDRKTLMQELAAEEKANKQKARSDKAAYKELSTEFLINNIDPLIDRQNNMVELVDSVFKNFNDVLKLKTDIYGLDKLEQESHTVTHPDGSCSITIGHNITISFDGTETAGIQKIMNYITALSGDEQDENSVKLTKAVTHLLKPNIKTGMLNPAKIIQLNQMRSDFNSPEFDEGMDIIIEAQNRTKGSSYVSGYKFVEVGENRTKKVEFRFTV</sequence>
<accession>A0AAT9GZP1</accession>
<dbReference type="AlphaFoldDB" id="A0AAT9GZP1"/>
<dbReference type="RefSeq" id="WP_369617830.1">
    <property type="nucleotide sequence ID" value="NZ_AP031573.1"/>
</dbReference>
<organism evidence="1">
    <name type="scientific">Flavobacterium sp. CFS9</name>
    <dbReference type="NCBI Taxonomy" id="3143118"/>
    <lineage>
        <taxon>Bacteria</taxon>
        <taxon>Pseudomonadati</taxon>
        <taxon>Bacteroidota</taxon>
        <taxon>Flavobacteriia</taxon>
        <taxon>Flavobacteriales</taxon>
        <taxon>Flavobacteriaceae</taxon>
        <taxon>Flavobacterium</taxon>
    </lineage>
</organism>
<gene>
    <name evidence="1" type="ORF">CFS9_13460</name>
</gene>